<name>A0ABP0TGH5_9BRYO</name>
<keyword evidence="4" id="KW-1185">Reference proteome</keyword>
<evidence type="ECO:0000256" key="1">
    <source>
        <dbReference type="SAM" id="Coils"/>
    </source>
</evidence>
<organism evidence="3 4">
    <name type="scientific">Sphagnum troendelagicum</name>
    <dbReference type="NCBI Taxonomy" id="128251"/>
    <lineage>
        <taxon>Eukaryota</taxon>
        <taxon>Viridiplantae</taxon>
        <taxon>Streptophyta</taxon>
        <taxon>Embryophyta</taxon>
        <taxon>Bryophyta</taxon>
        <taxon>Sphagnophytina</taxon>
        <taxon>Sphagnopsida</taxon>
        <taxon>Sphagnales</taxon>
        <taxon>Sphagnaceae</taxon>
        <taxon>Sphagnum</taxon>
    </lineage>
</organism>
<keyword evidence="1" id="KW-0175">Coiled coil</keyword>
<feature type="coiled-coil region" evidence="1">
    <location>
        <begin position="278"/>
        <end position="326"/>
    </location>
</feature>
<evidence type="ECO:0000313" key="3">
    <source>
        <dbReference type="EMBL" id="CAK9195353.1"/>
    </source>
</evidence>
<dbReference type="EMBL" id="OZ019902">
    <property type="protein sequence ID" value="CAK9195353.1"/>
    <property type="molecule type" value="Genomic_DNA"/>
</dbReference>
<feature type="region of interest" description="Disordered" evidence="2">
    <location>
        <begin position="497"/>
        <end position="525"/>
    </location>
</feature>
<accession>A0ABP0TGH5</accession>
<feature type="compositionally biased region" description="Basic and acidic residues" evidence="2">
    <location>
        <begin position="804"/>
        <end position="815"/>
    </location>
</feature>
<evidence type="ECO:0000256" key="2">
    <source>
        <dbReference type="SAM" id="MobiDB-lite"/>
    </source>
</evidence>
<feature type="coiled-coil region" evidence="1">
    <location>
        <begin position="163"/>
        <end position="253"/>
    </location>
</feature>
<feature type="coiled-coil region" evidence="1">
    <location>
        <begin position="631"/>
        <end position="658"/>
    </location>
</feature>
<feature type="compositionally biased region" description="Low complexity" evidence="2">
    <location>
        <begin position="497"/>
        <end position="520"/>
    </location>
</feature>
<evidence type="ECO:0000313" key="4">
    <source>
        <dbReference type="Proteomes" id="UP001497512"/>
    </source>
</evidence>
<reference evidence="3" key="1">
    <citation type="submission" date="2024-02" db="EMBL/GenBank/DDBJ databases">
        <authorList>
            <consortium name="ELIXIR-Norway"/>
            <consortium name="Elixir Norway"/>
        </authorList>
    </citation>
    <scope>NUCLEOTIDE SEQUENCE</scope>
</reference>
<sequence length="815" mass="92230">MEEQEVGGGMWRARTGIAGWIAVLQQRVPSSTNALTKARFQGTLKPQDLDSLTCYIQDHIAMDLTLPGIREYPEKVDMKLSTNNNEALARKRLHQQEAALLEVWLDNTLKYSGLPFNISDPELMYINSHKGLQEYGLSRRELLNMGLSQNDIERAYRMLYVYSIALRAEVAELLKDKEQAQDELKFTRKCLNEALDNLSLASLKLLSMVESSKQEAVTIGIRNKEVADAKQELKDAKDQVATMKDQYSVLTKEAQNSMVEVCECCRSSINSSQLQESITEEKAQVQQLKMSNMKLQDDIQMKNKRQHLLEVKIDALEEEGAKLKAEWEEKVNFMVTFDNETKAMSDEISVLRETKFVQAAAIGDLNQQLGNLLVTTSKLQAQLKQKSFVAEQQTQDLQLTKGEQVAEWIRGHEMLLLERELRFAEQEALTVEIVELKRMQNSEKGEREKERRLTQAQFDECHEIMRILTFGLVVIATTPSPVIDNISLQTSSSSSSASLASSASASSTSSSSSSPSLSNSVVPPKEKLSSVVKTVEAAQRMHNTLVRKRNSTRMDELLQQFKVTQFENELLNAKIGLLMGEIAELTDKNVWLDVQASKAFAQLGVLQFELEDTNERLGNVAREKTLKTNCLWVAEEEIEELRIELMDLKDKMKGLNSEKMHLGNALVQEKEQTNTLDSFLAPTLETAITSAIYQAELQAKQDTILELELKIEEYEARLNDMMNDKNELGVKVDNLIKEKTELQLLMSKEKSELQSELQTRNYQLQSQLKDMEEKLAVMESGNCEGKNHDEEDSESANLRAQLEAMKKEMGSLKGT</sequence>
<gene>
    <name evidence="3" type="ORF">CSSPTR1EN2_LOCUS2982</name>
</gene>
<proteinExistence type="predicted"/>
<protein>
    <submittedName>
        <fullName evidence="3">Uncharacterized protein</fullName>
    </submittedName>
</protein>
<feature type="region of interest" description="Disordered" evidence="2">
    <location>
        <begin position="778"/>
        <end position="815"/>
    </location>
</feature>
<dbReference type="Proteomes" id="UP001497512">
    <property type="component" value="Chromosome 10"/>
</dbReference>